<sequence length="132" mass="15097">MGKTTQGIKRSTLIRIAPIAAAICLWSPFSQATCSEDRESAKMIMEMRQSELSKQEVQDRVGTAYFASMPSASDMDGHQKYLQIRRGALWWLMITEAYLLPTKESEDEKRSLIEDFADEYEQQCIDSQGFED</sequence>
<gene>
    <name evidence="2" type="ORF">E4T21_10410</name>
</gene>
<accession>A0A5C1NGD2</accession>
<dbReference type="KEGG" id="hbh:E4T21_10410"/>
<name>A0A5C1NGD2_9GAMM</name>
<feature type="signal peptide" evidence="1">
    <location>
        <begin position="1"/>
        <end position="32"/>
    </location>
</feature>
<proteinExistence type="predicted"/>
<dbReference type="Proteomes" id="UP000324285">
    <property type="component" value="Chromosome"/>
</dbReference>
<evidence type="ECO:0000313" key="2">
    <source>
        <dbReference type="EMBL" id="QEM81921.1"/>
    </source>
</evidence>
<dbReference type="RefSeq" id="WP_187775149.1">
    <property type="nucleotide sequence ID" value="NZ_CP038437.2"/>
</dbReference>
<dbReference type="AlphaFoldDB" id="A0A5C1NGD2"/>
<evidence type="ECO:0000256" key="1">
    <source>
        <dbReference type="SAM" id="SignalP"/>
    </source>
</evidence>
<feature type="chain" id="PRO_5022932079" evidence="1">
    <location>
        <begin position="33"/>
        <end position="132"/>
    </location>
</feature>
<keyword evidence="1" id="KW-0732">Signal</keyword>
<evidence type="ECO:0000313" key="3">
    <source>
        <dbReference type="Proteomes" id="UP000324285"/>
    </source>
</evidence>
<dbReference type="EMBL" id="CP038437">
    <property type="protein sequence ID" value="QEM81921.1"/>
    <property type="molecule type" value="Genomic_DNA"/>
</dbReference>
<organism evidence="2 3">
    <name type="scientific">Halomonas binhaiensis</name>
    <dbReference type="NCBI Taxonomy" id="2562282"/>
    <lineage>
        <taxon>Bacteria</taxon>
        <taxon>Pseudomonadati</taxon>
        <taxon>Pseudomonadota</taxon>
        <taxon>Gammaproteobacteria</taxon>
        <taxon>Oceanospirillales</taxon>
        <taxon>Halomonadaceae</taxon>
        <taxon>Halomonas</taxon>
    </lineage>
</organism>
<reference evidence="2" key="1">
    <citation type="submission" date="2021-02" db="EMBL/GenBank/DDBJ databases">
        <title>Strain Y2R2, a novel species of the genus Halomonas.</title>
        <authorList>
            <person name="Huang H."/>
        </authorList>
    </citation>
    <scope>NUCLEOTIDE SEQUENCE</scope>
    <source>
        <strain evidence="2">Y2R2</strain>
    </source>
</reference>
<protein>
    <submittedName>
        <fullName evidence="2">Uncharacterized protein</fullName>
    </submittedName>
</protein>
<keyword evidence="3" id="KW-1185">Reference proteome</keyword>